<comment type="similarity">
    <text evidence="2">Belongs to the YkuD family.</text>
</comment>
<dbReference type="SUPFAM" id="SSF141523">
    <property type="entry name" value="L,D-transpeptidase catalytic domain-like"/>
    <property type="match status" value="1"/>
</dbReference>
<dbReference type="GO" id="GO:0009252">
    <property type="term" value="P:peptidoglycan biosynthetic process"/>
    <property type="evidence" value="ECO:0007669"/>
    <property type="project" value="UniProtKB-UniPathway"/>
</dbReference>
<dbReference type="Pfam" id="PF03734">
    <property type="entry name" value="YkuD"/>
    <property type="match status" value="1"/>
</dbReference>
<dbReference type="EMBL" id="WRXN01000008">
    <property type="protein sequence ID" value="MVT10316.1"/>
    <property type="molecule type" value="Genomic_DNA"/>
</dbReference>
<dbReference type="GO" id="GO:0004180">
    <property type="term" value="F:carboxypeptidase activity"/>
    <property type="evidence" value="ECO:0007669"/>
    <property type="project" value="UniProtKB-ARBA"/>
</dbReference>
<comment type="caution">
    <text evidence="10">The sequence shown here is derived from an EMBL/GenBank/DDBJ whole genome shotgun (WGS) entry which is preliminary data.</text>
</comment>
<evidence type="ECO:0000313" key="11">
    <source>
        <dbReference type="Proteomes" id="UP000461730"/>
    </source>
</evidence>
<keyword evidence="11" id="KW-1185">Reference proteome</keyword>
<organism evidence="10 11">
    <name type="scientific">Chitinophaga tropicalis</name>
    <dbReference type="NCBI Taxonomy" id="2683588"/>
    <lineage>
        <taxon>Bacteria</taxon>
        <taxon>Pseudomonadati</taxon>
        <taxon>Bacteroidota</taxon>
        <taxon>Chitinophagia</taxon>
        <taxon>Chitinophagales</taxon>
        <taxon>Chitinophagaceae</taxon>
        <taxon>Chitinophaga</taxon>
    </lineage>
</organism>
<evidence type="ECO:0000256" key="5">
    <source>
        <dbReference type="ARBA" id="ARBA00022984"/>
    </source>
</evidence>
<proteinExistence type="inferred from homology"/>
<feature type="chain" id="PRO_5029488161" evidence="7">
    <location>
        <begin position="22"/>
        <end position="478"/>
    </location>
</feature>
<reference evidence="10 11" key="1">
    <citation type="submission" date="2019-12" db="EMBL/GenBank/DDBJ databases">
        <title>Chitinophaga sp. strain ysch24 (GDMCC 1.1355), whole genome shotgun sequence.</title>
        <authorList>
            <person name="Zhang X."/>
        </authorList>
    </citation>
    <scope>NUCLEOTIDE SEQUENCE [LARGE SCALE GENOMIC DNA]</scope>
    <source>
        <strain evidence="11">ysch24</strain>
    </source>
</reference>
<dbReference type="GO" id="GO:0016740">
    <property type="term" value="F:transferase activity"/>
    <property type="evidence" value="ECO:0007669"/>
    <property type="project" value="UniProtKB-KW"/>
</dbReference>
<sequence>MHKKGCLLILLLFQYCVASFAQHMLWLPAGCTKNRQLLFDYFDQASLLGLDVHDYAYTQVERLKTGTLQEDSIKTDLQLTAAAIAFFTDVAYGRKAVRIGYDGLKYVPDCQDISNLLYRSLADDTFSELLNRLEPRCPEYLAIKKKIALYSERSREQNYRPVFISSEVVDSTNHPLIDKLYQLGVLDTTDYRTGEDILREKVRAAEHMFEFLEDGTLRPGVLEEMNITLEKRLEELNHALNTFRWLNCIRKYQSVIVVNIPAAGLFLYQGDSTLLYSRAIVGKERTPTIPLASRIDGIIMYPYWTVPYNIATRELLPGIKGSPVAFLEAGNYQVLDNSGKILDPATINWQSLNRRNFPYTLRQMNGCDNSLGVIKLNFFNPYSTYLHDTPAKSYFMFNKRYFSHGCIRVEDAVALAQLLVPEQAQFIDSLVKLATKPQKVPVIIPVKPQTPVFILYEVAWPDYMGTVRFHDDIYGKFR</sequence>
<evidence type="ECO:0000259" key="8">
    <source>
        <dbReference type="Pfam" id="PF03734"/>
    </source>
</evidence>
<dbReference type="CDD" id="cd16913">
    <property type="entry name" value="YkuD_like"/>
    <property type="match status" value="1"/>
</dbReference>
<dbReference type="GO" id="GO:0008360">
    <property type="term" value="P:regulation of cell shape"/>
    <property type="evidence" value="ECO:0007669"/>
    <property type="project" value="UniProtKB-KW"/>
</dbReference>
<keyword evidence="7" id="KW-0732">Signal</keyword>
<keyword evidence="4" id="KW-0133">Cell shape</keyword>
<evidence type="ECO:0000256" key="2">
    <source>
        <dbReference type="ARBA" id="ARBA00005992"/>
    </source>
</evidence>
<evidence type="ECO:0000256" key="3">
    <source>
        <dbReference type="ARBA" id="ARBA00022679"/>
    </source>
</evidence>
<dbReference type="InterPro" id="IPR045380">
    <property type="entry name" value="LD_TPept_scaffold_dom"/>
</dbReference>
<evidence type="ECO:0000259" key="9">
    <source>
        <dbReference type="Pfam" id="PF20142"/>
    </source>
</evidence>
<dbReference type="PANTHER" id="PTHR41533">
    <property type="entry name" value="L,D-TRANSPEPTIDASE HI_1667-RELATED"/>
    <property type="match status" value="1"/>
</dbReference>
<dbReference type="PANTHER" id="PTHR41533:SF2">
    <property type="entry name" value="BLR7131 PROTEIN"/>
    <property type="match status" value="1"/>
</dbReference>
<evidence type="ECO:0000256" key="4">
    <source>
        <dbReference type="ARBA" id="ARBA00022960"/>
    </source>
</evidence>
<dbReference type="InterPro" id="IPR052905">
    <property type="entry name" value="LD-transpeptidase_YkuD-like"/>
</dbReference>
<comment type="pathway">
    <text evidence="1">Cell wall biogenesis; peptidoglycan biosynthesis.</text>
</comment>
<dbReference type="Pfam" id="PF20142">
    <property type="entry name" value="Scaffold"/>
    <property type="match status" value="1"/>
</dbReference>
<feature type="signal peptide" evidence="7">
    <location>
        <begin position="1"/>
        <end position="21"/>
    </location>
</feature>
<dbReference type="AlphaFoldDB" id="A0A7K1U7N5"/>
<evidence type="ECO:0000256" key="6">
    <source>
        <dbReference type="ARBA" id="ARBA00023316"/>
    </source>
</evidence>
<dbReference type="InterPro" id="IPR005490">
    <property type="entry name" value="LD_TPept_cat_dom"/>
</dbReference>
<protein>
    <submittedName>
        <fullName evidence="10">L,D-transpeptidase family protein</fullName>
    </submittedName>
</protein>
<feature type="domain" description="L,D-TPase catalytic" evidence="8">
    <location>
        <begin position="254"/>
        <end position="420"/>
    </location>
</feature>
<name>A0A7K1U7N5_9BACT</name>
<dbReference type="GO" id="GO:0071555">
    <property type="term" value="P:cell wall organization"/>
    <property type="evidence" value="ECO:0007669"/>
    <property type="project" value="UniProtKB-KW"/>
</dbReference>
<dbReference type="UniPathway" id="UPA00219"/>
<keyword evidence="5" id="KW-0573">Peptidoglycan synthesis</keyword>
<gene>
    <name evidence="10" type="ORF">GO493_18735</name>
</gene>
<dbReference type="InterPro" id="IPR038063">
    <property type="entry name" value="Transpep_catalytic_dom"/>
</dbReference>
<accession>A0A7K1U7N5</accession>
<evidence type="ECO:0000256" key="7">
    <source>
        <dbReference type="SAM" id="SignalP"/>
    </source>
</evidence>
<dbReference type="Gene3D" id="2.40.440.10">
    <property type="entry name" value="L,D-transpeptidase catalytic domain-like"/>
    <property type="match status" value="1"/>
</dbReference>
<dbReference type="Proteomes" id="UP000461730">
    <property type="component" value="Unassembled WGS sequence"/>
</dbReference>
<evidence type="ECO:0000313" key="10">
    <source>
        <dbReference type="EMBL" id="MVT10316.1"/>
    </source>
</evidence>
<keyword evidence="3" id="KW-0808">Transferase</keyword>
<feature type="domain" description="L,D-transpeptidase scaffold" evidence="9">
    <location>
        <begin position="23"/>
        <end position="146"/>
    </location>
</feature>
<evidence type="ECO:0000256" key="1">
    <source>
        <dbReference type="ARBA" id="ARBA00004752"/>
    </source>
</evidence>
<keyword evidence="6" id="KW-0961">Cell wall biogenesis/degradation</keyword>
<dbReference type="RefSeq" id="WP_157307763.1">
    <property type="nucleotide sequence ID" value="NZ_WRXN01000008.1"/>
</dbReference>